<evidence type="ECO:0000256" key="2">
    <source>
        <dbReference type="ARBA" id="ARBA00023125"/>
    </source>
</evidence>
<evidence type="ECO:0000259" key="4">
    <source>
        <dbReference type="PROSITE" id="PS01124"/>
    </source>
</evidence>
<evidence type="ECO:0000256" key="1">
    <source>
        <dbReference type="ARBA" id="ARBA00023015"/>
    </source>
</evidence>
<sequence length="285" mass="32041">MPSWIGAIQNAIDYMEDHMLEELAIEDIAAAANASVFHFQRTFALLTDSSVGEYIRRRRLTLAAHELAHSSTKVIELALKYGYDTPESFAKAFRRQHGISPSEAKKASCCFTSYSRLVIQVSLKGADPMKYRVEERESFRVIGVKRSFSCTNGENLIEIPQLWKEIHENGTNDRLLTMNNGVIKGIMGICEPGPDSMMTYWAACSYSGETPEGLASTAVPASKWVIFEVRGAMPDAMQEAWKKIYSEWFPASGFEHAGTPDLEVYTEDDAYSSDYYSEIWIPVKK</sequence>
<dbReference type="PROSITE" id="PS01124">
    <property type="entry name" value="HTH_ARAC_FAMILY_2"/>
    <property type="match status" value="1"/>
</dbReference>
<dbReference type="EMBL" id="JNVC02000001">
    <property type="protein sequence ID" value="KEZ53550.1"/>
    <property type="molecule type" value="Genomic_DNA"/>
</dbReference>
<dbReference type="InterPro" id="IPR011256">
    <property type="entry name" value="Reg_factor_effector_dom_sf"/>
</dbReference>
<feature type="domain" description="HTH araC/xylS-type" evidence="4">
    <location>
        <begin position="9"/>
        <end position="107"/>
    </location>
</feature>
<dbReference type="InterPro" id="IPR018060">
    <property type="entry name" value="HTH_AraC"/>
</dbReference>
<dbReference type="GO" id="GO:0043565">
    <property type="term" value="F:sequence-specific DNA binding"/>
    <property type="evidence" value="ECO:0007669"/>
    <property type="project" value="InterPro"/>
</dbReference>
<accession>A0A084H1T8</accession>
<protein>
    <submittedName>
        <fullName evidence="5">AraC family transcriptional regulator</fullName>
    </submittedName>
</protein>
<dbReference type="SMART" id="SM00871">
    <property type="entry name" value="AraC_E_bind"/>
    <property type="match status" value="1"/>
</dbReference>
<dbReference type="InterPro" id="IPR029441">
    <property type="entry name" value="Cass2"/>
</dbReference>
<proteinExistence type="predicted"/>
<dbReference type="InterPro" id="IPR009057">
    <property type="entry name" value="Homeodomain-like_sf"/>
</dbReference>
<dbReference type="Proteomes" id="UP000028549">
    <property type="component" value="Unassembled WGS sequence"/>
</dbReference>
<dbReference type="PROSITE" id="PS00041">
    <property type="entry name" value="HTH_ARAC_FAMILY_1"/>
    <property type="match status" value="1"/>
</dbReference>
<dbReference type="PRINTS" id="PR00032">
    <property type="entry name" value="HTHARAC"/>
</dbReference>
<comment type="caution">
    <text evidence="5">The sequence shown here is derived from an EMBL/GenBank/DDBJ whole genome shotgun (WGS) entry which is preliminary data.</text>
</comment>
<keyword evidence="1" id="KW-0805">Transcription regulation</keyword>
<evidence type="ECO:0000313" key="5">
    <source>
        <dbReference type="EMBL" id="KEZ53550.1"/>
    </source>
</evidence>
<dbReference type="Gene3D" id="3.20.80.10">
    <property type="entry name" value="Regulatory factor, effector binding domain"/>
    <property type="match status" value="1"/>
</dbReference>
<keyword evidence="2" id="KW-0238">DNA-binding</keyword>
<dbReference type="InterPro" id="IPR018062">
    <property type="entry name" value="HTH_AraC-typ_CS"/>
</dbReference>
<dbReference type="GO" id="GO:0003700">
    <property type="term" value="F:DNA-binding transcription factor activity"/>
    <property type="evidence" value="ECO:0007669"/>
    <property type="project" value="InterPro"/>
</dbReference>
<dbReference type="RefSeq" id="WP_029565184.1">
    <property type="nucleotide sequence ID" value="NZ_JNVC02000001.1"/>
</dbReference>
<dbReference type="AlphaFoldDB" id="A0A084H1T8"/>
<dbReference type="InterPro" id="IPR010499">
    <property type="entry name" value="AraC_E-bd"/>
</dbReference>
<dbReference type="Pfam" id="PF14526">
    <property type="entry name" value="Cass2"/>
    <property type="match status" value="1"/>
</dbReference>
<evidence type="ECO:0000313" key="6">
    <source>
        <dbReference type="Proteomes" id="UP000028549"/>
    </source>
</evidence>
<dbReference type="SUPFAM" id="SSF55136">
    <property type="entry name" value="Probable bacterial effector-binding domain"/>
    <property type="match status" value="1"/>
</dbReference>
<dbReference type="STRING" id="246786.GS18_0200730"/>
<reference evidence="5 6" key="1">
    <citation type="journal article" date="2005" name="Int. J. Syst. Evol. Microbiol.">
        <title>Bacillus cibi sp. nov., isolated from jeotgal, a traditional Korean fermented seafood.</title>
        <authorList>
            <person name="Yoon J.H."/>
            <person name="Lee C.H."/>
            <person name="Oh T.K."/>
        </authorList>
    </citation>
    <scope>NUCLEOTIDE SEQUENCE [LARGE SCALE GENOMIC DNA]</scope>
    <source>
        <strain evidence="5 6">DSM 16189</strain>
    </source>
</reference>
<organism evidence="5 6">
    <name type="scientific">Metabacillus indicus</name>
    <name type="common">Bacillus indicus</name>
    <dbReference type="NCBI Taxonomy" id="246786"/>
    <lineage>
        <taxon>Bacteria</taxon>
        <taxon>Bacillati</taxon>
        <taxon>Bacillota</taxon>
        <taxon>Bacilli</taxon>
        <taxon>Bacillales</taxon>
        <taxon>Bacillaceae</taxon>
        <taxon>Metabacillus</taxon>
    </lineage>
</organism>
<dbReference type="PANTHER" id="PTHR47504">
    <property type="entry name" value="RIGHT ORIGIN-BINDING PROTEIN"/>
    <property type="match status" value="1"/>
</dbReference>
<dbReference type="InterPro" id="IPR050959">
    <property type="entry name" value="MarA-like"/>
</dbReference>
<dbReference type="InterPro" id="IPR020449">
    <property type="entry name" value="Tscrpt_reg_AraC-type_HTH"/>
</dbReference>
<dbReference type="Pfam" id="PF12833">
    <property type="entry name" value="HTH_18"/>
    <property type="match status" value="1"/>
</dbReference>
<keyword evidence="6" id="KW-1185">Reference proteome</keyword>
<dbReference type="PANTHER" id="PTHR47504:SF5">
    <property type="entry name" value="RIGHT ORIGIN-BINDING PROTEIN"/>
    <property type="match status" value="1"/>
</dbReference>
<dbReference type="SUPFAM" id="SSF46689">
    <property type="entry name" value="Homeodomain-like"/>
    <property type="match status" value="2"/>
</dbReference>
<keyword evidence="3" id="KW-0804">Transcription</keyword>
<dbReference type="Gene3D" id="1.10.10.60">
    <property type="entry name" value="Homeodomain-like"/>
    <property type="match status" value="2"/>
</dbReference>
<name>A0A084H1T8_METID</name>
<gene>
    <name evidence="5" type="ORF">GS18_0200730</name>
</gene>
<dbReference type="SMART" id="SM00342">
    <property type="entry name" value="HTH_ARAC"/>
    <property type="match status" value="1"/>
</dbReference>
<evidence type="ECO:0000256" key="3">
    <source>
        <dbReference type="ARBA" id="ARBA00023163"/>
    </source>
</evidence>